<proteinExistence type="predicted"/>
<evidence type="ECO:0000313" key="6">
    <source>
        <dbReference type="Proteomes" id="UP000594638"/>
    </source>
</evidence>
<dbReference type="InterPro" id="IPR036322">
    <property type="entry name" value="WD40_repeat_dom_sf"/>
</dbReference>
<feature type="chain" id="PRO_5035845659" evidence="3">
    <location>
        <begin position="27"/>
        <end position="665"/>
    </location>
</feature>
<dbReference type="InterPro" id="IPR001680">
    <property type="entry name" value="WD40_rpt"/>
</dbReference>
<dbReference type="PANTHER" id="PTHR44083">
    <property type="entry name" value="TOPLESS-RELATED PROTEIN 1-RELATED"/>
    <property type="match status" value="1"/>
</dbReference>
<accession>A0A8S0VGC6</accession>
<evidence type="ECO:0000256" key="1">
    <source>
        <dbReference type="PROSITE-ProRule" id="PRU00221"/>
    </source>
</evidence>
<dbReference type="PANTHER" id="PTHR44083:SF35">
    <property type="entry name" value="TOPLESS-RELATED PROTEIN 4-LIKE ISOFORM X1"/>
    <property type="match status" value="1"/>
</dbReference>
<dbReference type="SMART" id="SM00320">
    <property type="entry name" value="WD40"/>
    <property type="match status" value="4"/>
</dbReference>
<dbReference type="Pfam" id="PF12776">
    <property type="entry name" value="Myb_DNA-bind_3"/>
    <property type="match status" value="1"/>
</dbReference>
<evidence type="ECO:0000313" key="5">
    <source>
        <dbReference type="EMBL" id="CAA3029161.1"/>
    </source>
</evidence>
<reference evidence="5 6" key="1">
    <citation type="submission" date="2019-12" db="EMBL/GenBank/DDBJ databases">
        <authorList>
            <person name="Alioto T."/>
            <person name="Alioto T."/>
            <person name="Gomez Garrido J."/>
        </authorList>
    </citation>
    <scope>NUCLEOTIDE SEQUENCE [LARGE SCALE GENOMIC DNA]</scope>
</reference>
<comment type="caution">
    <text evidence="5">The sequence shown here is derived from an EMBL/GenBank/DDBJ whole genome shotgun (WGS) entry which is preliminary data.</text>
</comment>
<sequence length="665" mass="74126">MDSDLLSSVGLILLSSVLETYPLVIAARPHKPNEFALGLTDGGVCVIEPLDLEVLIDDSTQGNDKFQGKGTEKYEKWTSEESNELLKLMVDAATRGWRDSNGLLSKITVEKHIFSYLHQKLGLEKTYAQYKIRVKWFKKQYNKYSKLMRHNSGFGWDHVTKKFTASDEVWDYYFMSHPEDKSYRTHTFPDYEDLRIAVGSGTAVGTHSIALGDDTDARTFYTEERRVSDSLIDNFIFCRVNATTQSSIDDRVSPATSTVSMKGDSRDLLDENRKVADEHSEKSIIWKLTEVNERSQCHSLRVPDSLTSTRVSRLMYTNSGKAILALYANAVHNLWKWPKSDCNPTREARANTMPQLWKPSSGIPMTNHTNRMNPEDRVPCFALSKNDSYVISASGGKISLYNISTFKTMATFKSPPPAATFLAFHPQDSNIIAIGLDDSSIQIYNVKFDEVKTELKAHQKRISGLAFSNILNVLVSSGADSQLCVWSIDTWEKQTSEYLQSPPGCSAASLADTRVQFHRDQTHLLAFQERQIAVYEVPNLTCLVQSVPRRASGRITCATYSCDGQSIYISFENGSIGVYTASSLCLRCRINYYAYAPSYPTVSAYPLVIAAHPYKPNQFALGLTDGGVGVIEPLESEGKWGTLPPQEASAGSSTGHAASSDQPQR</sequence>
<keyword evidence="6" id="KW-1185">Reference proteome</keyword>
<dbReference type="InterPro" id="IPR015943">
    <property type="entry name" value="WD40/YVTN_repeat-like_dom_sf"/>
</dbReference>
<gene>
    <name evidence="5" type="ORF">OLEA9_A047554</name>
</gene>
<feature type="signal peptide" evidence="3">
    <location>
        <begin position="1"/>
        <end position="26"/>
    </location>
</feature>
<organism evidence="5 6">
    <name type="scientific">Olea europaea subsp. europaea</name>
    <dbReference type="NCBI Taxonomy" id="158383"/>
    <lineage>
        <taxon>Eukaryota</taxon>
        <taxon>Viridiplantae</taxon>
        <taxon>Streptophyta</taxon>
        <taxon>Embryophyta</taxon>
        <taxon>Tracheophyta</taxon>
        <taxon>Spermatophyta</taxon>
        <taxon>Magnoliopsida</taxon>
        <taxon>eudicotyledons</taxon>
        <taxon>Gunneridae</taxon>
        <taxon>Pentapetalae</taxon>
        <taxon>asterids</taxon>
        <taxon>lamiids</taxon>
        <taxon>Lamiales</taxon>
        <taxon>Oleaceae</taxon>
        <taxon>Oleeae</taxon>
        <taxon>Olea</taxon>
    </lineage>
</organism>
<dbReference type="Gene3D" id="2.130.10.10">
    <property type="entry name" value="YVTN repeat-like/Quinoprotein amine dehydrogenase"/>
    <property type="match status" value="1"/>
</dbReference>
<evidence type="ECO:0000256" key="3">
    <source>
        <dbReference type="SAM" id="SignalP"/>
    </source>
</evidence>
<feature type="compositionally biased region" description="Low complexity" evidence="2">
    <location>
        <begin position="648"/>
        <end position="665"/>
    </location>
</feature>
<dbReference type="Proteomes" id="UP000594638">
    <property type="component" value="Unassembled WGS sequence"/>
</dbReference>
<dbReference type="InterPro" id="IPR024752">
    <property type="entry name" value="Myb/SANT-like_dom"/>
</dbReference>
<dbReference type="GO" id="GO:0006355">
    <property type="term" value="P:regulation of DNA-templated transcription"/>
    <property type="evidence" value="ECO:0007669"/>
    <property type="project" value="InterPro"/>
</dbReference>
<feature type="domain" description="Myb/SANT-like" evidence="4">
    <location>
        <begin position="76"/>
        <end position="173"/>
    </location>
</feature>
<feature type="region of interest" description="Disordered" evidence="2">
    <location>
        <begin position="636"/>
        <end position="665"/>
    </location>
</feature>
<dbReference type="SUPFAM" id="SSF50978">
    <property type="entry name" value="WD40 repeat-like"/>
    <property type="match status" value="1"/>
</dbReference>
<protein>
    <submittedName>
        <fullName evidence="5">Topless-related 4-like isoform X1</fullName>
    </submittedName>
</protein>
<feature type="repeat" description="WD" evidence="1">
    <location>
        <begin position="455"/>
        <end position="496"/>
    </location>
</feature>
<evidence type="ECO:0000256" key="2">
    <source>
        <dbReference type="SAM" id="MobiDB-lite"/>
    </source>
</evidence>
<name>A0A8S0VGC6_OLEEU</name>
<evidence type="ECO:0000259" key="4">
    <source>
        <dbReference type="Pfam" id="PF12776"/>
    </source>
</evidence>
<dbReference type="InterPro" id="IPR027728">
    <property type="entry name" value="Topless_fam"/>
</dbReference>
<dbReference type="Gramene" id="OE9A047554T1">
    <property type="protein sequence ID" value="OE9A047554C1"/>
    <property type="gene ID" value="OE9A047554"/>
</dbReference>
<keyword evidence="1" id="KW-0853">WD repeat</keyword>
<dbReference type="Pfam" id="PF00400">
    <property type="entry name" value="WD40"/>
    <property type="match status" value="1"/>
</dbReference>
<dbReference type="AlphaFoldDB" id="A0A8S0VGC6"/>
<dbReference type="PROSITE" id="PS50294">
    <property type="entry name" value="WD_REPEATS_REGION"/>
    <property type="match status" value="1"/>
</dbReference>
<dbReference type="PROSITE" id="PS50082">
    <property type="entry name" value="WD_REPEATS_2"/>
    <property type="match status" value="1"/>
</dbReference>
<dbReference type="OrthoDB" id="904701at2759"/>
<keyword evidence="3" id="KW-0732">Signal</keyword>
<dbReference type="EMBL" id="CACTIH010009293">
    <property type="protein sequence ID" value="CAA3029161.1"/>
    <property type="molecule type" value="Genomic_DNA"/>
</dbReference>